<comment type="catalytic activity">
    <reaction evidence="8 10">
        <text>ITP + H2O = IDP + phosphate + H(+)</text>
        <dbReference type="Rhea" id="RHEA:28330"/>
        <dbReference type="ChEBI" id="CHEBI:15377"/>
        <dbReference type="ChEBI" id="CHEBI:15378"/>
        <dbReference type="ChEBI" id="CHEBI:43474"/>
        <dbReference type="ChEBI" id="CHEBI:58280"/>
        <dbReference type="ChEBI" id="CHEBI:61402"/>
        <dbReference type="EC" id="3.6.1.73"/>
    </reaction>
</comment>
<dbReference type="PANTHER" id="PTHR34699">
    <property type="match status" value="1"/>
</dbReference>
<organism evidence="12 13">
    <name type="scientific">Halolamina litorea</name>
    <dbReference type="NCBI Taxonomy" id="1515593"/>
    <lineage>
        <taxon>Archaea</taxon>
        <taxon>Methanobacteriati</taxon>
        <taxon>Methanobacteriota</taxon>
        <taxon>Stenosarchaea group</taxon>
        <taxon>Halobacteria</taxon>
        <taxon>Halobacteriales</taxon>
        <taxon>Haloferacaceae</taxon>
    </lineage>
</organism>
<accession>A0ABD6BSP5</accession>
<evidence type="ECO:0000256" key="6">
    <source>
        <dbReference type="ARBA" id="ARBA00023080"/>
    </source>
</evidence>
<dbReference type="PANTHER" id="PTHR34699:SF2">
    <property type="entry name" value="NON-CANONICAL PURINE NTP PHOSPHATASE_PRRC1 DOMAIN-CONTAINING PROTEIN"/>
    <property type="match status" value="1"/>
</dbReference>
<comment type="similarity">
    <text evidence="10">Belongs to the YjjX NTPase family.</text>
</comment>
<dbReference type="GO" id="GO:0046872">
    <property type="term" value="F:metal ion binding"/>
    <property type="evidence" value="ECO:0007669"/>
    <property type="project" value="UniProtKB-KW"/>
</dbReference>
<comment type="function">
    <text evidence="10">Phosphatase that hydrolyzes non-canonical purine nucleotides such as XTP and ITP to their respective diphosphate derivatives. Probably excludes non-canonical purines from DNA/RNA precursor pool, thus preventing their incorporation into DNA/RNA and avoiding chromosomal lesions.</text>
</comment>
<keyword evidence="7 10" id="KW-0464">Manganese</keyword>
<comment type="subunit">
    <text evidence="10">Homodimer.</text>
</comment>
<keyword evidence="2 10" id="KW-0479">Metal-binding</keyword>
<comment type="catalytic activity">
    <reaction evidence="9 10">
        <text>XTP + H2O = XDP + phosphate + H(+)</text>
        <dbReference type="Rhea" id="RHEA:28406"/>
        <dbReference type="ChEBI" id="CHEBI:15377"/>
        <dbReference type="ChEBI" id="CHEBI:15378"/>
        <dbReference type="ChEBI" id="CHEBI:43474"/>
        <dbReference type="ChEBI" id="CHEBI:59884"/>
        <dbReference type="ChEBI" id="CHEBI:61314"/>
        <dbReference type="EC" id="3.6.1.73"/>
    </reaction>
</comment>
<protein>
    <recommendedName>
        <fullName evidence="10">Probable inosine/xanthosine triphosphatase</fullName>
        <shortName evidence="10">ITPase/XTPase</shortName>
        <ecNumber evidence="10">3.6.1.73</ecNumber>
    </recommendedName>
    <alternativeName>
        <fullName evidence="10">Non-canonical purine NTP phosphatase</fullName>
    </alternativeName>
    <alternativeName>
        <fullName evidence="10">Non-standard purine NTP phosphatase</fullName>
    </alternativeName>
    <alternativeName>
        <fullName evidence="10">Nucleoside-triphosphate phosphatase</fullName>
        <shortName evidence="10">NTPase</shortName>
    </alternativeName>
</protein>
<dbReference type="InterPro" id="IPR029001">
    <property type="entry name" value="ITPase-like_fam"/>
</dbReference>
<keyword evidence="6 10" id="KW-0546">Nucleotide metabolism</keyword>
<dbReference type="InterPro" id="IPR026533">
    <property type="entry name" value="NTPase/PRRC1"/>
</dbReference>
<proteinExistence type="inferred from homology"/>
<dbReference type="NCBIfam" id="TIGR00258">
    <property type="entry name" value="inosine/xanthosine triphosphatase"/>
    <property type="match status" value="1"/>
</dbReference>
<comment type="caution">
    <text evidence="10">Lacks conserved residue(s) required for the propagation of feature annotation.</text>
</comment>
<gene>
    <name evidence="12" type="primary">yjjX</name>
    <name evidence="12" type="ORF">ACFSAU_08820</name>
</gene>
<feature type="binding site" evidence="10">
    <location>
        <position position="63"/>
    </location>
    <ligand>
        <name>Mg(2+)</name>
        <dbReference type="ChEBI" id="CHEBI:18420"/>
    </ligand>
</feature>
<dbReference type="RefSeq" id="WP_267647454.1">
    <property type="nucleotide sequence ID" value="NZ_JANHGR010000002.1"/>
</dbReference>
<evidence type="ECO:0000256" key="5">
    <source>
        <dbReference type="ARBA" id="ARBA00022842"/>
    </source>
</evidence>
<dbReference type="EC" id="3.6.1.73" evidence="10"/>
<evidence type="ECO:0000259" key="11">
    <source>
        <dbReference type="Pfam" id="PF01931"/>
    </source>
</evidence>
<evidence type="ECO:0000313" key="13">
    <source>
        <dbReference type="Proteomes" id="UP001597139"/>
    </source>
</evidence>
<dbReference type="Proteomes" id="UP001597139">
    <property type="component" value="Unassembled WGS sequence"/>
</dbReference>
<dbReference type="GO" id="GO:0000166">
    <property type="term" value="F:nucleotide binding"/>
    <property type="evidence" value="ECO:0007669"/>
    <property type="project" value="UniProtKB-KW"/>
</dbReference>
<evidence type="ECO:0000313" key="12">
    <source>
        <dbReference type="EMBL" id="MFD1567594.1"/>
    </source>
</evidence>
<feature type="domain" description="Non-canonical purine NTP phosphatase/PRRC1" evidence="11">
    <location>
        <begin position="6"/>
        <end position="167"/>
    </location>
</feature>
<keyword evidence="5 10" id="KW-0460">Magnesium</keyword>
<evidence type="ECO:0000256" key="4">
    <source>
        <dbReference type="ARBA" id="ARBA00022801"/>
    </source>
</evidence>
<evidence type="ECO:0000256" key="9">
    <source>
        <dbReference type="ARBA" id="ARBA00048781"/>
    </source>
</evidence>
<dbReference type="InterPro" id="IPR002786">
    <property type="entry name" value="Non_canon_purine_NTPase"/>
</dbReference>
<comment type="caution">
    <text evidence="12">The sequence shown here is derived from an EMBL/GenBank/DDBJ whole genome shotgun (WGS) entry which is preliminary data.</text>
</comment>
<evidence type="ECO:0000256" key="10">
    <source>
        <dbReference type="HAMAP-Rule" id="MF_00648"/>
    </source>
</evidence>
<dbReference type="FunFam" id="3.90.950.10:FF:000002">
    <property type="entry name" value="Inosine/xanthosine triphosphatase"/>
    <property type="match status" value="1"/>
</dbReference>
<comment type="cofactor">
    <cofactor evidence="10">
        <name>Mg(2+)</name>
        <dbReference type="ChEBI" id="CHEBI:18420"/>
    </cofactor>
    <cofactor evidence="10">
        <name>Mn(2+)</name>
        <dbReference type="ChEBI" id="CHEBI:29035"/>
    </cofactor>
    <text evidence="10">Binds 1 divalent metal cation per subunit; can use either Mg(2+) or Mn(2+).</text>
</comment>
<dbReference type="GO" id="GO:0009117">
    <property type="term" value="P:nucleotide metabolic process"/>
    <property type="evidence" value="ECO:0007669"/>
    <property type="project" value="UniProtKB-KW"/>
</dbReference>
<keyword evidence="4 10" id="KW-0378">Hydrolase</keyword>
<dbReference type="AlphaFoldDB" id="A0ABD6BSP5"/>
<feature type="binding site" evidence="10">
    <location>
        <position position="34"/>
    </location>
    <ligand>
        <name>Mg(2+)</name>
        <dbReference type="ChEBI" id="CHEBI:18420"/>
    </ligand>
</feature>
<comment type="cofactor">
    <cofactor evidence="1">
        <name>Mn(2+)</name>
        <dbReference type="ChEBI" id="CHEBI:29035"/>
    </cofactor>
</comment>
<dbReference type="InterPro" id="IPR050299">
    <property type="entry name" value="YjjX_NTPase"/>
</dbReference>
<dbReference type="HAMAP" id="MF_00648">
    <property type="entry name" value="Non_canon_purine_NTPase_YjjX"/>
    <property type="match status" value="1"/>
</dbReference>
<dbReference type="Gene3D" id="3.90.950.10">
    <property type="match status" value="1"/>
</dbReference>
<keyword evidence="13" id="KW-1185">Reference proteome</keyword>
<keyword evidence="3 10" id="KW-0547">Nucleotide-binding</keyword>
<name>A0ABD6BSP5_9EURY</name>
<evidence type="ECO:0000256" key="1">
    <source>
        <dbReference type="ARBA" id="ARBA00001936"/>
    </source>
</evidence>
<dbReference type="GO" id="GO:0103023">
    <property type="term" value="F:ITPase activity"/>
    <property type="evidence" value="ECO:0007669"/>
    <property type="project" value="UniProtKB-EC"/>
</dbReference>
<dbReference type="Pfam" id="PF01931">
    <property type="entry name" value="NTPase_I-T"/>
    <property type="match status" value="1"/>
</dbReference>
<evidence type="ECO:0000256" key="8">
    <source>
        <dbReference type="ARBA" id="ARBA00048174"/>
    </source>
</evidence>
<sequence>MRIAVGSGNPVKRRAVERAVEATLDADIEAVPVDSGVSEQPRGRAETVEGAKNRAANALAAGEYDLAVGLEGGVAEVEGADGLFLIMWAAVTDGERVGLGSGSAFRLPEGIGDRVRAGEELGPVMDDVLGEDDVAKKQGAAGALSAGVVDRDDALAAATAAAMGPFVTDRYRD</sequence>
<dbReference type="SUPFAM" id="SSF52972">
    <property type="entry name" value="ITPase-like"/>
    <property type="match status" value="1"/>
</dbReference>
<reference evidence="12 13" key="1">
    <citation type="journal article" date="2019" name="Int. J. Syst. Evol. Microbiol.">
        <title>The Global Catalogue of Microorganisms (GCM) 10K type strain sequencing project: providing services to taxonomists for standard genome sequencing and annotation.</title>
        <authorList>
            <consortium name="The Broad Institute Genomics Platform"/>
            <consortium name="The Broad Institute Genome Sequencing Center for Infectious Disease"/>
            <person name="Wu L."/>
            <person name="Ma J."/>
        </authorList>
    </citation>
    <scope>NUCLEOTIDE SEQUENCE [LARGE SCALE GENOMIC DNA]</scope>
    <source>
        <strain evidence="12 13">CGMCC 1.12859</strain>
    </source>
</reference>
<evidence type="ECO:0000256" key="2">
    <source>
        <dbReference type="ARBA" id="ARBA00022723"/>
    </source>
</evidence>
<dbReference type="EMBL" id="JBHUCZ010000007">
    <property type="protein sequence ID" value="MFD1567594.1"/>
    <property type="molecule type" value="Genomic_DNA"/>
</dbReference>
<evidence type="ECO:0000256" key="7">
    <source>
        <dbReference type="ARBA" id="ARBA00023211"/>
    </source>
</evidence>
<evidence type="ECO:0000256" key="3">
    <source>
        <dbReference type="ARBA" id="ARBA00022741"/>
    </source>
</evidence>